<organism evidence="1 2">
    <name type="scientific">Pseudarthrobacter scleromae</name>
    <dbReference type="NCBI Taxonomy" id="158897"/>
    <lineage>
        <taxon>Bacteria</taxon>
        <taxon>Bacillati</taxon>
        <taxon>Actinomycetota</taxon>
        <taxon>Actinomycetes</taxon>
        <taxon>Micrococcales</taxon>
        <taxon>Micrococcaceae</taxon>
        <taxon>Pseudarthrobacter</taxon>
    </lineage>
</organism>
<name>A0ABQ2CGR4_9MICC</name>
<reference evidence="2" key="1">
    <citation type="journal article" date="2019" name="Int. J. Syst. Evol. Microbiol.">
        <title>The Global Catalogue of Microorganisms (GCM) 10K type strain sequencing project: providing services to taxonomists for standard genome sequencing and annotation.</title>
        <authorList>
            <consortium name="The Broad Institute Genomics Platform"/>
            <consortium name="The Broad Institute Genome Sequencing Center for Infectious Disease"/>
            <person name="Wu L."/>
            <person name="Ma J."/>
        </authorList>
    </citation>
    <scope>NUCLEOTIDE SEQUENCE [LARGE SCALE GENOMIC DNA]</scope>
    <source>
        <strain evidence="2">CGMCC 1.3601</strain>
    </source>
</reference>
<keyword evidence="2" id="KW-1185">Reference proteome</keyword>
<proteinExistence type="predicted"/>
<comment type="caution">
    <text evidence="1">The sequence shown here is derived from an EMBL/GenBank/DDBJ whole genome shotgun (WGS) entry which is preliminary data.</text>
</comment>
<dbReference type="RefSeq" id="WP_188730578.1">
    <property type="nucleotide sequence ID" value="NZ_BMKV01000004.1"/>
</dbReference>
<protein>
    <submittedName>
        <fullName evidence="1">Uncharacterized protein</fullName>
    </submittedName>
</protein>
<evidence type="ECO:0000313" key="1">
    <source>
        <dbReference type="EMBL" id="GGI86750.1"/>
    </source>
</evidence>
<dbReference type="Proteomes" id="UP000658754">
    <property type="component" value="Unassembled WGS sequence"/>
</dbReference>
<accession>A0ABQ2CGR4</accession>
<sequence length="176" mass="19402">MNWVDLAQIVSAVATATALIFLTRQTKHSQDAVTEAQRMHALESAREKRALDLDAQRQASEVVAWPVVAQIQGNSQWGLRIVNNSTAPVFNIRITRQEAVAQGGAVIPELNAKAEVLAPGEYFVSDRFRWPVLMTDQDKAKPIAGNAGYMGSLEFKDSKGRDWRREVSGVLVALTE</sequence>
<dbReference type="EMBL" id="BMKV01000004">
    <property type="protein sequence ID" value="GGI86750.1"/>
    <property type="molecule type" value="Genomic_DNA"/>
</dbReference>
<evidence type="ECO:0000313" key="2">
    <source>
        <dbReference type="Proteomes" id="UP000658754"/>
    </source>
</evidence>
<gene>
    <name evidence="1" type="ORF">GCM10007175_24930</name>
</gene>